<reference evidence="9" key="1">
    <citation type="submission" date="2020-12" db="EMBL/GenBank/DDBJ databases">
        <title>Methylobrevis albus sp. nov., isolated from fresh water lack sediment.</title>
        <authorList>
            <person name="Zou Q."/>
        </authorList>
    </citation>
    <scope>NUCLEOTIDE SEQUENCE</scope>
    <source>
        <strain evidence="9">L22</strain>
    </source>
</reference>
<dbReference type="SUPFAM" id="SSF51395">
    <property type="entry name" value="FMN-linked oxidoreductases"/>
    <property type="match status" value="1"/>
</dbReference>
<protein>
    <submittedName>
        <fullName evidence="9">Alpha-hydroxy-acid oxidizing protein</fullName>
    </submittedName>
</protein>
<dbReference type="InterPro" id="IPR012133">
    <property type="entry name" value="Alpha-hydoxy_acid_DH_FMN"/>
</dbReference>
<evidence type="ECO:0000256" key="6">
    <source>
        <dbReference type="PIRSR" id="PIRSR000138-1"/>
    </source>
</evidence>
<proteinExistence type="inferred from homology"/>
<feature type="binding site" evidence="7">
    <location>
        <position position="276"/>
    </location>
    <ligand>
        <name>FMN</name>
        <dbReference type="ChEBI" id="CHEBI:58210"/>
    </ligand>
</feature>
<feature type="binding site" evidence="7">
    <location>
        <position position="132"/>
    </location>
    <ligand>
        <name>glyoxylate</name>
        <dbReference type="ChEBI" id="CHEBI:36655"/>
    </ligand>
</feature>
<keyword evidence="2 7" id="KW-0285">Flavoprotein</keyword>
<sequence length="381" mass="40210">MTALDRAASIADLRRLARRRLPRSIFEFIDGGAGDERTLRDNADHLAALRLMPRVGVDVAARSAAVDIVGRRSALPLVLAPTGLAGLFWPGGEMAAARAAQAAGISFCLSTNSVASIEEVAAAVPGVDRWFQLYFLKDEALMDRMLARAAASGYRVLCLTLDLAVQGRRDRDIRNAFTVPLRPRLKTVLEVALRPAWLAGFLRAPVRFGNFEADAPQTGFSSMAQHVAKLCDASANWGTIARVAAKWHGPVVIKGVLAPDDARRAVDLGAAAVIVSNHGGRQLDHVPSAAAALPGVVEAVAGRAQVLLDGGVRRGTDVIKAKALGADACMIGRPFLWGLAAAGEPGVARTLSIFAEEIAIAQALLGRPDFAAIDRSVLSDL</sequence>
<gene>
    <name evidence="9" type="ORF">I5731_11690</name>
</gene>
<feature type="domain" description="FMN hydroxy acid dehydrogenase" evidence="8">
    <location>
        <begin position="2"/>
        <end position="381"/>
    </location>
</feature>
<evidence type="ECO:0000259" key="8">
    <source>
        <dbReference type="PROSITE" id="PS51349"/>
    </source>
</evidence>
<dbReference type="GO" id="GO:0005886">
    <property type="term" value="C:plasma membrane"/>
    <property type="evidence" value="ECO:0007669"/>
    <property type="project" value="TreeGrafter"/>
</dbReference>
<comment type="similarity">
    <text evidence="5">Belongs to the FMN-dependent alpha-hydroxy acid dehydrogenase family.</text>
</comment>
<feature type="binding site" evidence="7">
    <location>
        <position position="160"/>
    </location>
    <ligand>
        <name>FMN</name>
        <dbReference type="ChEBI" id="CHEBI:58210"/>
    </ligand>
</feature>
<organism evidence="9 10">
    <name type="scientific">Methylobrevis albus</name>
    <dbReference type="NCBI Taxonomy" id="2793297"/>
    <lineage>
        <taxon>Bacteria</taxon>
        <taxon>Pseudomonadati</taxon>
        <taxon>Pseudomonadota</taxon>
        <taxon>Alphaproteobacteria</taxon>
        <taxon>Hyphomicrobiales</taxon>
        <taxon>Pleomorphomonadaceae</taxon>
        <taxon>Methylobrevis</taxon>
    </lineage>
</organism>
<dbReference type="GO" id="GO:0004459">
    <property type="term" value="F:L-lactate dehydrogenase (NAD+) activity"/>
    <property type="evidence" value="ECO:0007669"/>
    <property type="project" value="TreeGrafter"/>
</dbReference>
<dbReference type="InterPro" id="IPR013785">
    <property type="entry name" value="Aldolase_TIM"/>
</dbReference>
<comment type="caution">
    <text evidence="9">The sequence shown here is derived from an EMBL/GenBank/DDBJ whole genome shotgun (WGS) entry which is preliminary data.</text>
</comment>
<dbReference type="PROSITE" id="PS51349">
    <property type="entry name" value="FMN_HYDROXY_ACID_DH_2"/>
    <property type="match status" value="1"/>
</dbReference>
<dbReference type="PROSITE" id="PS00557">
    <property type="entry name" value="FMN_HYDROXY_ACID_DH_1"/>
    <property type="match status" value="1"/>
</dbReference>
<feature type="binding site" evidence="7">
    <location>
        <position position="254"/>
    </location>
    <ligand>
        <name>FMN</name>
        <dbReference type="ChEBI" id="CHEBI:58210"/>
    </ligand>
</feature>
<dbReference type="InterPro" id="IPR000262">
    <property type="entry name" value="FMN-dep_DH"/>
</dbReference>
<feature type="binding site" evidence="7">
    <location>
        <begin position="81"/>
        <end position="83"/>
    </location>
    <ligand>
        <name>FMN</name>
        <dbReference type="ChEBI" id="CHEBI:58210"/>
    </ligand>
</feature>
<evidence type="ECO:0000256" key="5">
    <source>
        <dbReference type="ARBA" id="ARBA00024042"/>
    </source>
</evidence>
<keyword evidence="10" id="KW-1185">Reference proteome</keyword>
<dbReference type="CDD" id="cd02809">
    <property type="entry name" value="alpha_hydroxyacid_oxid_FMN"/>
    <property type="match status" value="1"/>
</dbReference>
<feature type="active site" description="Proton acceptor" evidence="6">
    <location>
        <position position="278"/>
    </location>
</feature>
<feature type="binding site" evidence="7">
    <location>
        <begin position="332"/>
        <end position="333"/>
    </location>
    <ligand>
        <name>FMN</name>
        <dbReference type="ChEBI" id="CHEBI:58210"/>
    </ligand>
</feature>
<dbReference type="EMBL" id="JADZLT010000050">
    <property type="protein sequence ID" value="MBH0238487.1"/>
    <property type="molecule type" value="Genomic_DNA"/>
</dbReference>
<feature type="binding site" evidence="7">
    <location>
        <position position="281"/>
    </location>
    <ligand>
        <name>glyoxylate</name>
        <dbReference type="ChEBI" id="CHEBI:36655"/>
    </ligand>
</feature>
<feature type="binding site" evidence="7">
    <location>
        <position position="110"/>
    </location>
    <ligand>
        <name>FMN</name>
        <dbReference type="ChEBI" id="CHEBI:58210"/>
    </ligand>
</feature>
<dbReference type="Gene3D" id="3.20.20.70">
    <property type="entry name" value="Aldolase class I"/>
    <property type="match status" value="1"/>
</dbReference>
<dbReference type="InterPro" id="IPR037396">
    <property type="entry name" value="FMN_HAD"/>
</dbReference>
<evidence type="ECO:0000256" key="4">
    <source>
        <dbReference type="ARBA" id="ARBA00023002"/>
    </source>
</evidence>
<comment type="cofactor">
    <cofactor evidence="1">
        <name>FMN</name>
        <dbReference type="ChEBI" id="CHEBI:58210"/>
    </cofactor>
</comment>
<feature type="binding site" evidence="7">
    <location>
        <position position="278"/>
    </location>
    <ligand>
        <name>glyoxylate</name>
        <dbReference type="ChEBI" id="CHEBI:36655"/>
    </ligand>
</feature>
<dbReference type="AlphaFoldDB" id="A0A931I1B8"/>
<dbReference type="PIRSF" id="PIRSF000138">
    <property type="entry name" value="Al-hdrx_acd_dh"/>
    <property type="match status" value="1"/>
</dbReference>
<dbReference type="PANTHER" id="PTHR10578">
    <property type="entry name" value="S -2-HYDROXY-ACID OXIDASE-RELATED"/>
    <property type="match status" value="1"/>
</dbReference>
<dbReference type="InterPro" id="IPR008259">
    <property type="entry name" value="FMN_hydac_DH_AS"/>
</dbReference>
<evidence type="ECO:0000313" key="10">
    <source>
        <dbReference type="Proteomes" id="UP000631694"/>
    </source>
</evidence>
<dbReference type="GO" id="GO:0010181">
    <property type="term" value="F:FMN binding"/>
    <property type="evidence" value="ECO:0007669"/>
    <property type="project" value="InterPro"/>
</dbReference>
<feature type="binding site" evidence="7">
    <location>
        <position position="134"/>
    </location>
    <ligand>
        <name>glyoxylate</name>
        <dbReference type="ChEBI" id="CHEBI:36655"/>
    </ligand>
</feature>
<dbReference type="PANTHER" id="PTHR10578:SF107">
    <property type="entry name" value="2-HYDROXYACID OXIDASE 1"/>
    <property type="match status" value="1"/>
</dbReference>
<evidence type="ECO:0000256" key="3">
    <source>
        <dbReference type="ARBA" id="ARBA00022643"/>
    </source>
</evidence>
<dbReference type="FunFam" id="3.20.20.70:FF:000029">
    <property type="entry name" value="L-lactate dehydrogenase"/>
    <property type="match status" value="1"/>
</dbReference>
<dbReference type="Pfam" id="PF01070">
    <property type="entry name" value="FMN_dh"/>
    <property type="match status" value="1"/>
</dbReference>
<name>A0A931I1B8_9HYPH</name>
<evidence type="ECO:0000313" key="9">
    <source>
        <dbReference type="EMBL" id="MBH0238487.1"/>
    </source>
</evidence>
<evidence type="ECO:0000256" key="2">
    <source>
        <dbReference type="ARBA" id="ARBA00022630"/>
    </source>
</evidence>
<evidence type="ECO:0000256" key="7">
    <source>
        <dbReference type="PIRSR" id="PIRSR000138-2"/>
    </source>
</evidence>
<dbReference type="Proteomes" id="UP000631694">
    <property type="component" value="Unassembled WGS sequence"/>
</dbReference>
<keyword evidence="4" id="KW-0560">Oxidoreductase</keyword>
<feature type="binding site" evidence="7">
    <location>
        <begin position="309"/>
        <end position="313"/>
    </location>
    <ligand>
        <name>FMN</name>
        <dbReference type="ChEBI" id="CHEBI:58210"/>
    </ligand>
</feature>
<feature type="binding site" evidence="7">
    <location>
        <position position="169"/>
    </location>
    <ligand>
        <name>glyoxylate</name>
        <dbReference type="ChEBI" id="CHEBI:36655"/>
    </ligand>
</feature>
<dbReference type="GO" id="GO:0009060">
    <property type="term" value="P:aerobic respiration"/>
    <property type="evidence" value="ECO:0007669"/>
    <property type="project" value="TreeGrafter"/>
</dbReference>
<evidence type="ECO:0000256" key="1">
    <source>
        <dbReference type="ARBA" id="ARBA00001917"/>
    </source>
</evidence>
<accession>A0A931I1B8</accession>
<keyword evidence="3 7" id="KW-0288">FMN</keyword>
<dbReference type="RefSeq" id="WP_197311552.1">
    <property type="nucleotide sequence ID" value="NZ_JADZLT010000050.1"/>
</dbReference>